<reference evidence="1" key="1">
    <citation type="journal article" date="2020" name="mSystems">
        <title>Genome- and Community-Level Interaction Insights into Carbon Utilization and Element Cycling Functions of Hydrothermarchaeota in Hydrothermal Sediment.</title>
        <authorList>
            <person name="Zhou Z."/>
            <person name="Liu Y."/>
            <person name="Xu W."/>
            <person name="Pan J."/>
            <person name="Luo Z.H."/>
            <person name="Li M."/>
        </authorList>
    </citation>
    <scope>NUCLEOTIDE SEQUENCE [LARGE SCALE GENOMIC DNA]</scope>
    <source>
        <strain evidence="1">HyVt-233</strain>
    </source>
</reference>
<comment type="caution">
    <text evidence="1">The sequence shown here is derived from an EMBL/GenBank/DDBJ whole genome shotgun (WGS) entry which is preliminary data.</text>
</comment>
<organism evidence="1">
    <name type="scientific">Desulfofervidus auxilii</name>
    <dbReference type="NCBI Taxonomy" id="1621989"/>
    <lineage>
        <taxon>Bacteria</taxon>
        <taxon>Pseudomonadati</taxon>
        <taxon>Thermodesulfobacteriota</taxon>
        <taxon>Candidatus Desulfofervidia</taxon>
        <taxon>Candidatus Desulfofervidales</taxon>
        <taxon>Candidatus Desulfofervidaceae</taxon>
        <taxon>Candidatus Desulfofervidus</taxon>
    </lineage>
</organism>
<dbReference type="EMBL" id="DRBS01000078">
    <property type="protein sequence ID" value="HDD43634.1"/>
    <property type="molecule type" value="Genomic_DNA"/>
</dbReference>
<protein>
    <submittedName>
        <fullName evidence="1">Uncharacterized protein</fullName>
    </submittedName>
</protein>
<sequence length="109" mass="12844">MEQFQKYMDKNINLDNVKNSEQLEKFGISCEYLPDPPEDFDEFEFVTDFKGKNVSIGITIELGKIKKIMFGLIDPEKPDVIKAFNESEMEEFLRQKGDKLIQFFDYITQ</sequence>
<gene>
    <name evidence="1" type="ORF">ENG63_02060</name>
</gene>
<dbReference type="Proteomes" id="UP000886289">
    <property type="component" value="Unassembled WGS sequence"/>
</dbReference>
<accession>A0A7C0U1Q9</accession>
<evidence type="ECO:0000313" key="1">
    <source>
        <dbReference type="EMBL" id="HDD43634.1"/>
    </source>
</evidence>
<proteinExistence type="predicted"/>
<name>A0A7C0U1Q9_DESA2</name>
<dbReference type="AlphaFoldDB" id="A0A7C0U1Q9"/>